<keyword evidence="3" id="KW-1185">Reference proteome</keyword>
<feature type="domain" description="Glucose/Sorbosone dehydrogenase" evidence="1">
    <location>
        <begin position="72"/>
        <end position="412"/>
    </location>
</feature>
<dbReference type="PANTHER" id="PTHR19328:SF75">
    <property type="entry name" value="ALDOSE SUGAR DEHYDROGENASE YLII"/>
    <property type="match status" value="1"/>
</dbReference>
<accession>A0A1L1PK57</accession>
<evidence type="ECO:0000313" key="2">
    <source>
        <dbReference type="EMBL" id="CDN90382.1"/>
    </source>
</evidence>
<dbReference type="AlphaFoldDB" id="A0A1L1PK57"/>
<reference evidence="3" key="1">
    <citation type="submission" date="2014-11" db="EMBL/GenBank/DDBJ databases">
        <title>Draft genome sequence of Hydrogenophaga intermedia S1.</title>
        <authorList>
            <person name="Gan H.M."/>
            <person name="Chew T.H."/>
            <person name="Stolz A."/>
        </authorList>
    </citation>
    <scope>NUCLEOTIDE SEQUENCE [LARGE SCALE GENOMIC DNA]</scope>
    <source>
        <strain evidence="3">S1</strain>
    </source>
</reference>
<dbReference type="SUPFAM" id="SSF50952">
    <property type="entry name" value="Soluble quinoprotein glucose dehydrogenase"/>
    <property type="match status" value="1"/>
</dbReference>
<dbReference type="InterPro" id="IPR012938">
    <property type="entry name" value="Glc/Sorbosone_DH"/>
</dbReference>
<dbReference type="RefSeq" id="WP_009518185.1">
    <property type="nucleotide sequence ID" value="NZ_CCAE010000079.1"/>
</dbReference>
<sequence>MKTMADRWAGLLARPGLMLASVLALGVLSACGGGGGNVDSGDGSGSDPPGGGVTFTPTTEPVAVTQLPVGFSNPTAMAFLPDGRFIVVTSDRYLRLYEADGSSYMYLNHAAFSRMTVGTEHTGLRDVAVDPAFDSNRRLYFTLVEGSDTPLARGTAVARAELTDDGDLVPSYQVIYRQPKVTDGGHHYGGRMAFDREGHLFVTLGDRETPEQRVLAQDVARGNGKVVRITTEGEPAPGNPVMAGGLPGLWSWGHRNPQGAAIHPDTGELWTHEAGPQGGDEINLTLPGRNYGWPVISHGQVPGTTMPFGEGTSKPGMEQPLAVWDTSDGSPWAGGQKSSIGPSGMAFFTGSSPAHWRGSLFVGAREGTGLWRIQFDGTREVGRERLLADRNERIVDVRMGPDGHLYVLTLPSGGVLRVGG</sequence>
<evidence type="ECO:0000259" key="1">
    <source>
        <dbReference type="Pfam" id="PF07995"/>
    </source>
</evidence>
<dbReference type="EMBL" id="CCAE010000079">
    <property type="protein sequence ID" value="CDN90382.1"/>
    <property type="molecule type" value="Genomic_DNA"/>
</dbReference>
<proteinExistence type="predicted"/>
<dbReference type="PROSITE" id="PS51257">
    <property type="entry name" value="PROKAR_LIPOPROTEIN"/>
    <property type="match status" value="1"/>
</dbReference>
<name>A0A1L1PK57_HYDIT</name>
<organism evidence="2 3">
    <name type="scientific">Hydrogenophaga intermedia</name>
    <dbReference type="NCBI Taxonomy" id="65786"/>
    <lineage>
        <taxon>Bacteria</taxon>
        <taxon>Pseudomonadati</taxon>
        <taxon>Pseudomonadota</taxon>
        <taxon>Betaproteobacteria</taxon>
        <taxon>Burkholderiales</taxon>
        <taxon>Comamonadaceae</taxon>
        <taxon>Hydrogenophaga</taxon>
    </lineage>
</organism>
<dbReference type="Proteomes" id="UP000028878">
    <property type="component" value="Unassembled WGS sequence"/>
</dbReference>
<dbReference type="PANTHER" id="PTHR19328">
    <property type="entry name" value="HEDGEHOG-INTERACTING PROTEIN"/>
    <property type="match status" value="1"/>
</dbReference>
<protein>
    <submittedName>
        <fullName evidence="2">Putative soluble aldose sugar dehydrogenase</fullName>
    </submittedName>
</protein>
<evidence type="ECO:0000313" key="3">
    <source>
        <dbReference type="Proteomes" id="UP000028878"/>
    </source>
</evidence>
<dbReference type="InterPro" id="IPR011041">
    <property type="entry name" value="Quinoprot_gluc/sorb_DH_b-prop"/>
</dbReference>
<dbReference type="Gene3D" id="2.120.10.30">
    <property type="entry name" value="TolB, C-terminal domain"/>
    <property type="match status" value="1"/>
</dbReference>
<dbReference type="InterPro" id="IPR011042">
    <property type="entry name" value="6-blade_b-propeller_TolB-like"/>
</dbReference>
<dbReference type="Pfam" id="PF07995">
    <property type="entry name" value="GSDH"/>
    <property type="match status" value="1"/>
</dbReference>
<gene>
    <name evidence="2" type="ORF">BN948_04826</name>
</gene>